<dbReference type="Proteomes" id="UP001060085">
    <property type="component" value="Linkage Group LG05"/>
</dbReference>
<proteinExistence type="predicted"/>
<sequence length="350" mass="39312">MDVQSDEFRKAHTYIWSQAFTFTGCASLKCAVELGIADAIHNHGKPMSLSDLTNTLEINPYKAQHLHRLMRFLANAGIFSEEAGTENVYSLTPLSRLLLKNARLNSRAFVLMMFDPLQMKAWNALSEWFKNDDQTAFETAHNGKSYWDFAVEEPRRLELFSEAMAADSLIVSEVLINKYKFFFEGLTSLVDVGGGTGELARTIAESFPTIKCSVLDLPEVVANVEKTENLEIIGGDMFENIPAANAIFLKMVLHDWNNENCVKILKNCKKAIPEKEKGGKVIILDTVVLGEVDDSESVKTQLCMDMDMMVLLGTNERSEKEWAAIIQEAGFSSYKIFPLLDIRSLIEVYP</sequence>
<comment type="caution">
    <text evidence="1">The sequence shown here is derived from an EMBL/GenBank/DDBJ whole genome shotgun (WGS) entry which is preliminary data.</text>
</comment>
<keyword evidence="2" id="KW-1185">Reference proteome</keyword>
<name>A0ACC0AP85_CATRO</name>
<evidence type="ECO:0000313" key="2">
    <source>
        <dbReference type="Proteomes" id="UP001060085"/>
    </source>
</evidence>
<dbReference type="EMBL" id="CM044705">
    <property type="protein sequence ID" value="KAI5661758.1"/>
    <property type="molecule type" value="Genomic_DNA"/>
</dbReference>
<reference evidence="2" key="1">
    <citation type="journal article" date="2023" name="Nat. Plants">
        <title>Single-cell RNA sequencing provides a high-resolution roadmap for understanding the multicellular compartmentation of specialized metabolism.</title>
        <authorList>
            <person name="Sun S."/>
            <person name="Shen X."/>
            <person name="Li Y."/>
            <person name="Li Y."/>
            <person name="Wang S."/>
            <person name="Li R."/>
            <person name="Zhang H."/>
            <person name="Shen G."/>
            <person name="Guo B."/>
            <person name="Wei J."/>
            <person name="Xu J."/>
            <person name="St-Pierre B."/>
            <person name="Chen S."/>
            <person name="Sun C."/>
        </authorList>
    </citation>
    <scope>NUCLEOTIDE SEQUENCE [LARGE SCALE GENOMIC DNA]</scope>
</reference>
<organism evidence="1 2">
    <name type="scientific">Catharanthus roseus</name>
    <name type="common">Madagascar periwinkle</name>
    <name type="synonym">Vinca rosea</name>
    <dbReference type="NCBI Taxonomy" id="4058"/>
    <lineage>
        <taxon>Eukaryota</taxon>
        <taxon>Viridiplantae</taxon>
        <taxon>Streptophyta</taxon>
        <taxon>Embryophyta</taxon>
        <taxon>Tracheophyta</taxon>
        <taxon>Spermatophyta</taxon>
        <taxon>Magnoliopsida</taxon>
        <taxon>eudicotyledons</taxon>
        <taxon>Gunneridae</taxon>
        <taxon>Pentapetalae</taxon>
        <taxon>asterids</taxon>
        <taxon>lamiids</taxon>
        <taxon>Gentianales</taxon>
        <taxon>Apocynaceae</taxon>
        <taxon>Rauvolfioideae</taxon>
        <taxon>Vinceae</taxon>
        <taxon>Catharanthinae</taxon>
        <taxon>Catharanthus</taxon>
    </lineage>
</organism>
<evidence type="ECO:0000313" key="1">
    <source>
        <dbReference type="EMBL" id="KAI5661758.1"/>
    </source>
</evidence>
<accession>A0ACC0AP85</accession>
<protein>
    <submittedName>
        <fullName evidence="1">Uncharacterized protein</fullName>
    </submittedName>
</protein>
<gene>
    <name evidence="1" type="ORF">M9H77_21081</name>
</gene>